<comment type="caution">
    <text evidence="1">The sequence shown here is derived from an EMBL/GenBank/DDBJ whole genome shotgun (WGS) entry which is preliminary data.</text>
</comment>
<sequence>MSVLIKNPLPTCNTRNLPLTSTIPYRKDCDLSADMSRNEVSDVRNFSPSGWPLLIYGYSRATTYDRTCCVAISCVYISTHTGQFRGGSILQI</sequence>
<name>A0AAD5WIW1_PARTN</name>
<gene>
    <name evidence="1" type="ORF">KIN20_033460</name>
</gene>
<evidence type="ECO:0000313" key="1">
    <source>
        <dbReference type="EMBL" id="KAJ1371495.1"/>
    </source>
</evidence>
<evidence type="ECO:0000313" key="2">
    <source>
        <dbReference type="Proteomes" id="UP001196413"/>
    </source>
</evidence>
<dbReference type="EMBL" id="JAHQIW010006986">
    <property type="protein sequence ID" value="KAJ1371495.1"/>
    <property type="molecule type" value="Genomic_DNA"/>
</dbReference>
<dbReference type="AlphaFoldDB" id="A0AAD5WIW1"/>
<proteinExistence type="predicted"/>
<accession>A0AAD5WIW1</accession>
<dbReference type="Proteomes" id="UP001196413">
    <property type="component" value="Unassembled WGS sequence"/>
</dbReference>
<reference evidence="1" key="1">
    <citation type="submission" date="2021-06" db="EMBL/GenBank/DDBJ databases">
        <title>Parelaphostrongylus tenuis whole genome reference sequence.</title>
        <authorList>
            <person name="Garwood T.J."/>
            <person name="Larsen P.A."/>
            <person name="Fountain-Jones N.M."/>
            <person name="Garbe J.R."/>
            <person name="Macchietto M.G."/>
            <person name="Kania S.A."/>
            <person name="Gerhold R.W."/>
            <person name="Richards J.E."/>
            <person name="Wolf T.M."/>
        </authorList>
    </citation>
    <scope>NUCLEOTIDE SEQUENCE</scope>
    <source>
        <strain evidence="1">MNPRO001-30</strain>
        <tissue evidence="1">Meninges</tissue>
    </source>
</reference>
<keyword evidence="2" id="KW-1185">Reference proteome</keyword>
<protein>
    <submittedName>
        <fullName evidence="1">Uncharacterized protein</fullName>
    </submittedName>
</protein>
<organism evidence="1 2">
    <name type="scientific">Parelaphostrongylus tenuis</name>
    <name type="common">Meningeal worm</name>
    <dbReference type="NCBI Taxonomy" id="148309"/>
    <lineage>
        <taxon>Eukaryota</taxon>
        <taxon>Metazoa</taxon>
        <taxon>Ecdysozoa</taxon>
        <taxon>Nematoda</taxon>
        <taxon>Chromadorea</taxon>
        <taxon>Rhabditida</taxon>
        <taxon>Rhabditina</taxon>
        <taxon>Rhabditomorpha</taxon>
        <taxon>Strongyloidea</taxon>
        <taxon>Metastrongylidae</taxon>
        <taxon>Parelaphostrongylus</taxon>
    </lineage>
</organism>